<keyword evidence="2" id="KW-1185">Reference proteome</keyword>
<dbReference type="PATRIC" id="fig|935700.4.peg.494"/>
<sequence length="171" mass="18884">MHFIIGLLGLAAAASFWLYRMRDAADTAHQVKDAAETAIGAVKRWNFKRTHHGNPADQIDRADLAQGTLAAVFMELGPPPTREDRNALLSALQRHLRIDLPAAEEILVIGHFFANECGSPEAAVPRIGKRLFKLEGERGLDPALAVINDATDGITDRQRDALAELKRIFRR</sequence>
<dbReference type="STRING" id="935700.jaqu_04640"/>
<comment type="caution">
    <text evidence="1">The sequence shown here is derived from an EMBL/GenBank/DDBJ whole genome shotgun (WGS) entry which is preliminary data.</text>
</comment>
<dbReference type="EMBL" id="JYFE01000015">
    <property type="protein sequence ID" value="KIT17741.1"/>
    <property type="molecule type" value="Genomic_DNA"/>
</dbReference>
<evidence type="ECO:0000313" key="1">
    <source>
        <dbReference type="EMBL" id="KIT17741.1"/>
    </source>
</evidence>
<dbReference type="AlphaFoldDB" id="A0A0D1EL92"/>
<gene>
    <name evidence="1" type="ORF">jaqu_04640</name>
</gene>
<dbReference type="OrthoDB" id="8478875at2"/>
<accession>A0A0D1EL92</accession>
<proteinExistence type="predicted"/>
<evidence type="ECO:0000313" key="2">
    <source>
        <dbReference type="Proteomes" id="UP000032232"/>
    </source>
</evidence>
<evidence type="ECO:0008006" key="3">
    <source>
        <dbReference type="Google" id="ProtNLM"/>
    </source>
</evidence>
<name>A0A0D1EL92_9RHOB</name>
<dbReference type="RefSeq" id="WP_043917328.1">
    <property type="nucleotide sequence ID" value="NZ_FZPF01000004.1"/>
</dbReference>
<organism evidence="1 2">
    <name type="scientific">Jannaschia aquimarina</name>
    <dbReference type="NCBI Taxonomy" id="935700"/>
    <lineage>
        <taxon>Bacteria</taxon>
        <taxon>Pseudomonadati</taxon>
        <taxon>Pseudomonadota</taxon>
        <taxon>Alphaproteobacteria</taxon>
        <taxon>Rhodobacterales</taxon>
        <taxon>Roseobacteraceae</taxon>
        <taxon>Jannaschia</taxon>
    </lineage>
</organism>
<reference evidence="1 2" key="1">
    <citation type="submission" date="2015-02" db="EMBL/GenBank/DDBJ databases">
        <title>Genome Sequence of Jannaschia aquimarina DSM28248, a member of the Roseobacter clade.</title>
        <authorList>
            <person name="Voget S."/>
            <person name="Daniel R."/>
        </authorList>
    </citation>
    <scope>NUCLEOTIDE SEQUENCE [LARGE SCALE GENOMIC DNA]</scope>
    <source>
        <strain evidence="1 2">GSW-M26</strain>
    </source>
</reference>
<dbReference type="Proteomes" id="UP000032232">
    <property type="component" value="Unassembled WGS sequence"/>
</dbReference>
<protein>
    <recommendedName>
        <fullName evidence="3">Tellurite resistance protein TerB</fullName>
    </recommendedName>
</protein>